<dbReference type="InterPro" id="IPR029063">
    <property type="entry name" value="SAM-dependent_MTases_sf"/>
</dbReference>
<dbReference type="Gene3D" id="3.40.50.150">
    <property type="entry name" value="Vaccinia Virus protein VP39"/>
    <property type="match status" value="1"/>
</dbReference>
<sequence>MLGVEGDERMAEVARSHGVEVEVGAFETWDDAGRRFDLVTCADA</sequence>
<accession>A0ABV8HPN5</accession>
<dbReference type="SUPFAM" id="SSF53335">
    <property type="entry name" value="S-adenosyl-L-methionine-dependent methyltransferases"/>
    <property type="match status" value="1"/>
</dbReference>
<reference evidence="2" key="1">
    <citation type="journal article" date="2019" name="Int. J. Syst. Evol. Microbiol.">
        <title>The Global Catalogue of Microorganisms (GCM) 10K type strain sequencing project: providing services to taxonomists for standard genome sequencing and annotation.</title>
        <authorList>
            <consortium name="The Broad Institute Genomics Platform"/>
            <consortium name="The Broad Institute Genome Sequencing Center for Infectious Disease"/>
            <person name="Wu L."/>
            <person name="Ma J."/>
        </authorList>
    </citation>
    <scope>NUCLEOTIDE SEQUENCE [LARGE SCALE GENOMIC DNA]</scope>
    <source>
        <strain evidence="2">CGMCC 4.7237</strain>
    </source>
</reference>
<dbReference type="EMBL" id="JBHSBB010000010">
    <property type="protein sequence ID" value="MFC4033133.1"/>
    <property type="molecule type" value="Genomic_DNA"/>
</dbReference>
<gene>
    <name evidence="1" type="ORF">ACFO3J_16795</name>
</gene>
<dbReference type="RefSeq" id="WP_386430180.1">
    <property type="nucleotide sequence ID" value="NZ_JBHSBB010000010.1"/>
</dbReference>
<evidence type="ECO:0008006" key="3">
    <source>
        <dbReference type="Google" id="ProtNLM"/>
    </source>
</evidence>
<name>A0ABV8HPN5_9ACTN</name>
<organism evidence="1 2">
    <name type="scientific">Streptomyces polygonati</name>
    <dbReference type="NCBI Taxonomy" id="1617087"/>
    <lineage>
        <taxon>Bacteria</taxon>
        <taxon>Bacillati</taxon>
        <taxon>Actinomycetota</taxon>
        <taxon>Actinomycetes</taxon>
        <taxon>Kitasatosporales</taxon>
        <taxon>Streptomycetaceae</taxon>
        <taxon>Streptomyces</taxon>
    </lineage>
</organism>
<proteinExistence type="predicted"/>
<evidence type="ECO:0000313" key="1">
    <source>
        <dbReference type="EMBL" id="MFC4033133.1"/>
    </source>
</evidence>
<dbReference type="Proteomes" id="UP001595765">
    <property type="component" value="Unassembled WGS sequence"/>
</dbReference>
<keyword evidence="2" id="KW-1185">Reference proteome</keyword>
<evidence type="ECO:0000313" key="2">
    <source>
        <dbReference type="Proteomes" id="UP001595765"/>
    </source>
</evidence>
<protein>
    <recommendedName>
        <fullName evidence="3">Methyltransferase domain-containing protein</fullName>
    </recommendedName>
</protein>
<comment type="caution">
    <text evidence="1">The sequence shown here is derived from an EMBL/GenBank/DDBJ whole genome shotgun (WGS) entry which is preliminary data.</text>
</comment>